<evidence type="ECO:0000313" key="2">
    <source>
        <dbReference type="EMBL" id="EEV16880.1"/>
    </source>
</evidence>
<keyword evidence="1" id="KW-0812">Transmembrane</keyword>
<reference evidence="2 3" key="1">
    <citation type="submission" date="2009-07" db="EMBL/GenBank/DDBJ databases">
        <authorList>
            <person name="Madupu R."/>
            <person name="Sebastian Y."/>
            <person name="Durkin A.S."/>
            <person name="Torralba M."/>
            <person name="Methe B."/>
            <person name="Sutton G.G."/>
            <person name="Strausberg R.L."/>
            <person name="Nelson K.E."/>
        </authorList>
    </citation>
    <scope>NUCLEOTIDE SEQUENCE [LARGE SCALE GENOMIC DNA]</scope>
    <source>
        <strain evidence="2 3">RM3268</strain>
    </source>
</reference>
<protein>
    <submittedName>
        <fullName evidence="2">Uncharacterized protein</fullName>
    </submittedName>
</protein>
<dbReference type="AlphaFoldDB" id="C8PIX5"/>
<dbReference type="Proteomes" id="UP000005709">
    <property type="component" value="Unassembled WGS sequence"/>
</dbReference>
<dbReference type="eggNOG" id="ENOG50319KB">
    <property type="taxonomic scope" value="Bacteria"/>
</dbReference>
<comment type="caution">
    <text evidence="2">The sequence shown here is derived from an EMBL/GenBank/DDBJ whole genome shotgun (WGS) entry which is preliminary data.</text>
</comment>
<evidence type="ECO:0000256" key="1">
    <source>
        <dbReference type="SAM" id="Phobius"/>
    </source>
</evidence>
<keyword evidence="1" id="KW-1133">Transmembrane helix</keyword>
<keyword evidence="3" id="KW-1185">Reference proteome</keyword>
<evidence type="ECO:0000313" key="3">
    <source>
        <dbReference type="Proteomes" id="UP000005709"/>
    </source>
</evidence>
<dbReference type="EMBL" id="ACYG01000027">
    <property type="protein sequence ID" value="EEV16880.1"/>
    <property type="molecule type" value="Genomic_DNA"/>
</dbReference>
<organism evidence="2 3">
    <name type="scientific">Campylobacter gracilis RM3268</name>
    <dbReference type="NCBI Taxonomy" id="553220"/>
    <lineage>
        <taxon>Bacteria</taxon>
        <taxon>Pseudomonadati</taxon>
        <taxon>Campylobacterota</taxon>
        <taxon>Epsilonproteobacteria</taxon>
        <taxon>Campylobacterales</taxon>
        <taxon>Campylobacteraceae</taxon>
        <taxon>Campylobacter</taxon>
    </lineage>
</organism>
<keyword evidence="1" id="KW-0472">Membrane</keyword>
<sequence>MQNLEFESKKIRIENTRVKFGKFFTKLCFIYFFYSLSAFIIPKNILDISPVCLNFVNFMKSYFPNIEIIGSISPYTQLSEFYVSYYVDIRDYYFCGF</sequence>
<proteinExistence type="predicted"/>
<name>C8PIX5_9BACT</name>
<accession>C8PIX5</accession>
<feature type="transmembrane region" description="Helical" evidence="1">
    <location>
        <begin position="20"/>
        <end position="41"/>
    </location>
</feature>
<dbReference type="STRING" id="824.CGRAC_0969"/>
<gene>
    <name evidence="2" type="ORF">CAMGR0001_1174</name>
</gene>